<feature type="region of interest" description="Disordered" evidence="1">
    <location>
        <begin position="175"/>
        <end position="202"/>
    </location>
</feature>
<proteinExistence type="predicted"/>
<comment type="caution">
    <text evidence="2">The sequence shown here is derived from an EMBL/GenBank/DDBJ whole genome shotgun (WGS) entry which is preliminary data.</text>
</comment>
<protein>
    <submittedName>
        <fullName evidence="2">Uncharacterized protein</fullName>
    </submittedName>
</protein>
<evidence type="ECO:0000313" key="3">
    <source>
        <dbReference type="Proteomes" id="UP000238274"/>
    </source>
</evidence>
<dbReference type="AlphaFoldDB" id="A0A2S4UD84"/>
<keyword evidence="3" id="KW-1185">Reference proteome</keyword>
<name>A0A2S4UD84_9BASI</name>
<organism evidence="2 3">
    <name type="scientific">Puccinia striiformis</name>
    <dbReference type="NCBI Taxonomy" id="27350"/>
    <lineage>
        <taxon>Eukaryota</taxon>
        <taxon>Fungi</taxon>
        <taxon>Dikarya</taxon>
        <taxon>Basidiomycota</taxon>
        <taxon>Pucciniomycotina</taxon>
        <taxon>Pucciniomycetes</taxon>
        <taxon>Pucciniales</taxon>
        <taxon>Pucciniaceae</taxon>
        <taxon>Puccinia</taxon>
    </lineage>
</organism>
<accession>A0A2S4UD84</accession>
<evidence type="ECO:0000313" key="2">
    <source>
        <dbReference type="EMBL" id="POV95242.1"/>
    </source>
</evidence>
<feature type="compositionally biased region" description="Polar residues" evidence="1">
    <location>
        <begin position="41"/>
        <end position="57"/>
    </location>
</feature>
<feature type="compositionally biased region" description="Polar residues" evidence="1">
    <location>
        <begin position="191"/>
        <end position="202"/>
    </location>
</feature>
<dbReference type="EMBL" id="PKSM01000427">
    <property type="protein sequence ID" value="POV95242.1"/>
    <property type="molecule type" value="Genomic_DNA"/>
</dbReference>
<reference evidence="2 3" key="1">
    <citation type="submission" date="2017-12" db="EMBL/GenBank/DDBJ databases">
        <title>Gene loss provides genomic basis for host adaptation in cereal stripe rust fungi.</title>
        <authorList>
            <person name="Xia C."/>
        </authorList>
    </citation>
    <scope>NUCLEOTIDE SEQUENCE [LARGE SCALE GENOMIC DNA]</scope>
    <source>
        <strain evidence="2 3">93TX-2</strain>
    </source>
</reference>
<dbReference type="Proteomes" id="UP000238274">
    <property type="component" value="Unassembled WGS sequence"/>
</dbReference>
<reference evidence="3" key="3">
    <citation type="journal article" date="2018" name="Mol. Plant Microbe Interact.">
        <title>Genome sequence resources for the wheat stripe rust pathogen (Puccinia striiformis f. sp. tritici) and the barley stripe rust pathogen (Puccinia striiformis f. sp. hordei).</title>
        <authorList>
            <person name="Xia C."/>
            <person name="Wang M."/>
            <person name="Yin C."/>
            <person name="Cornejo O.E."/>
            <person name="Hulbert S.H."/>
            <person name="Chen X."/>
        </authorList>
    </citation>
    <scope>NUCLEOTIDE SEQUENCE [LARGE SCALE GENOMIC DNA]</scope>
    <source>
        <strain evidence="3">93TX-2</strain>
    </source>
</reference>
<reference evidence="3" key="2">
    <citation type="journal article" date="2018" name="BMC Genomics">
        <title>Genomic insights into host adaptation between the wheat stripe rust pathogen (Puccinia striiformis f. sp. tritici) and the barley stripe rust pathogen (Puccinia striiformis f. sp. hordei).</title>
        <authorList>
            <person name="Xia C."/>
            <person name="Wang M."/>
            <person name="Yin C."/>
            <person name="Cornejo O.E."/>
            <person name="Hulbert S.H."/>
            <person name="Chen X."/>
        </authorList>
    </citation>
    <scope>NUCLEOTIDE SEQUENCE [LARGE SCALE GENOMIC DNA]</scope>
    <source>
        <strain evidence="3">93TX-2</strain>
    </source>
</reference>
<evidence type="ECO:0000256" key="1">
    <source>
        <dbReference type="SAM" id="MobiDB-lite"/>
    </source>
</evidence>
<gene>
    <name evidence="2" type="ORF">PSHT_15770</name>
</gene>
<feature type="compositionally biased region" description="Polar residues" evidence="1">
    <location>
        <begin position="18"/>
        <end position="30"/>
    </location>
</feature>
<feature type="region of interest" description="Disordered" evidence="1">
    <location>
        <begin position="1"/>
        <end position="61"/>
    </location>
</feature>
<dbReference type="VEuPathDB" id="FungiDB:PSHT_15770"/>
<sequence length="202" mass="22140">MVENKATKGSGRAIPTPSAGTMQPEISNVFDSLAGGGGQHANKQQESNNHSANQGVTDNRDWPDLIGKEFVELLRKAREWQKDGLQYHIFTRKANFAAKILKHKENCSTIADRYSFMTVPTKNGAALQDIECATLQHNPMGKQTGRTTTMPQAALTPATRRPCQLARSQSHNIRAGRDNMSPHHPHLANCGATQHYQASPSS</sequence>